<organism evidence="3 5">
    <name type="scientific">Synchytrium endobioticum</name>
    <dbReference type="NCBI Taxonomy" id="286115"/>
    <lineage>
        <taxon>Eukaryota</taxon>
        <taxon>Fungi</taxon>
        <taxon>Fungi incertae sedis</taxon>
        <taxon>Chytridiomycota</taxon>
        <taxon>Chytridiomycota incertae sedis</taxon>
        <taxon>Chytridiomycetes</taxon>
        <taxon>Synchytriales</taxon>
        <taxon>Synchytriaceae</taxon>
        <taxon>Synchytrium</taxon>
    </lineage>
</organism>
<name>A0A507D4Z6_9FUNG</name>
<comment type="caution">
    <text evidence="3">The sequence shown here is derived from an EMBL/GenBank/DDBJ whole genome shotgun (WGS) entry which is preliminary data.</text>
</comment>
<feature type="compositionally biased region" description="Acidic residues" evidence="1">
    <location>
        <begin position="280"/>
        <end position="290"/>
    </location>
</feature>
<dbReference type="Proteomes" id="UP000317494">
    <property type="component" value="Unassembled WGS sequence"/>
</dbReference>
<evidence type="ECO:0000256" key="1">
    <source>
        <dbReference type="SAM" id="MobiDB-lite"/>
    </source>
</evidence>
<dbReference type="EMBL" id="QEAM01000107">
    <property type="protein sequence ID" value="TPX46320.1"/>
    <property type="molecule type" value="Genomic_DNA"/>
</dbReference>
<accession>A0A507D4Z6</accession>
<dbReference type="VEuPathDB" id="FungiDB:SeMB42_g06466"/>
<dbReference type="Proteomes" id="UP000320475">
    <property type="component" value="Unassembled WGS sequence"/>
</dbReference>
<feature type="region of interest" description="Disordered" evidence="1">
    <location>
        <begin position="177"/>
        <end position="379"/>
    </location>
</feature>
<reference evidence="4 5" key="1">
    <citation type="journal article" date="2019" name="Sci. Rep.">
        <title>Comparative genomics of chytrid fungi reveal insights into the obligate biotrophic and pathogenic lifestyle of Synchytrium endobioticum.</title>
        <authorList>
            <person name="van de Vossenberg B.T.L.H."/>
            <person name="Warris S."/>
            <person name="Nguyen H.D.T."/>
            <person name="van Gent-Pelzer M.P.E."/>
            <person name="Joly D.L."/>
            <person name="van de Geest H.C."/>
            <person name="Bonants P.J.M."/>
            <person name="Smith D.S."/>
            <person name="Levesque C.A."/>
            <person name="van der Lee T.A.J."/>
        </authorList>
    </citation>
    <scope>NUCLEOTIDE SEQUENCE [LARGE SCALE GENOMIC DNA]</scope>
    <source>
        <strain evidence="3 5">LEV6574</strain>
        <strain evidence="2 4">MB42</strain>
    </source>
</reference>
<evidence type="ECO:0000313" key="3">
    <source>
        <dbReference type="EMBL" id="TPX46320.1"/>
    </source>
</evidence>
<feature type="compositionally biased region" description="Polar residues" evidence="1">
    <location>
        <begin position="258"/>
        <end position="271"/>
    </location>
</feature>
<sequence>MAKQKVVIRRQETSNGKSETVYYKVAFEYCPLPEQLYRKNGVKTAWYPVMLSSSIMGIDVLGWIYGDLILSEEEDGFSRALQLAYVAYKNDMPANPFSQMSLKLFKEFYHFQSEAVSPDFHDFHVRIQHVKQYTETVNQDGAKKRTILQKYGQSVLNRIPYDPHQQLLPQFLQVCSDTDSEQEDDPHRVKLVRTRPEVMSSPPVLPRATAHLIHTSNSNNSHKTPDTTVNSHMPTPAKTDEAPQPESSVGNRKRKKNTSASNNGRNSSNTNKGKEIMKDVDEDSQPEDEWEGVRTRAKRRAGAPLQEKMSTSTLNTGRSSTEIDVTKEQPPNEVVPKPVFPPALAKTSRKIREVPKRWKTPRLPDKPVAEPSIFFPDLL</sequence>
<proteinExistence type="predicted"/>
<gene>
    <name evidence="3" type="ORF">SeLEV6574_g03284</name>
    <name evidence="2" type="ORF">SeMB42_g06466</name>
</gene>
<dbReference type="EMBL" id="QEAN01000366">
    <property type="protein sequence ID" value="TPX39111.1"/>
    <property type="molecule type" value="Genomic_DNA"/>
</dbReference>
<dbReference type="AlphaFoldDB" id="A0A507D4Z6"/>
<feature type="compositionally biased region" description="Polar residues" evidence="1">
    <location>
        <begin position="214"/>
        <end position="233"/>
    </location>
</feature>
<evidence type="ECO:0000313" key="4">
    <source>
        <dbReference type="Proteomes" id="UP000317494"/>
    </source>
</evidence>
<feature type="compositionally biased region" description="Basic and acidic residues" evidence="1">
    <location>
        <begin position="350"/>
        <end position="368"/>
    </location>
</feature>
<evidence type="ECO:0000313" key="2">
    <source>
        <dbReference type="EMBL" id="TPX39111.1"/>
    </source>
</evidence>
<keyword evidence="4" id="KW-1185">Reference proteome</keyword>
<protein>
    <submittedName>
        <fullName evidence="3">Uncharacterized protein</fullName>
    </submittedName>
</protein>
<evidence type="ECO:0000313" key="5">
    <source>
        <dbReference type="Proteomes" id="UP000320475"/>
    </source>
</evidence>
<feature type="compositionally biased region" description="Polar residues" evidence="1">
    <location>
        <begin position="308"/>
        <end position="323"/>
    </location>
</feature>